<feature type="transmembrane region" description="Helical" evidence="7">
    <location>
        <begin position="331"/>
        <end position="356"/>
    </location>
</feature>
<evidence type="ECO:0000256" key="3">
    <source>
        <dbReference type="ARBA" id="ARBA00022475"/>
    </source>
</evidence>
<feature type="transmembrane region" description="Helical" evidence="7">
    <location>
        <begin position="143"/>
        <end position="162"/>
    </location>
</feature>
<dbReference type="Pfam" id="PF07690">
    <property type="entry name" value="MFS_1"/>
    <property type="match status" value="1"/>
</dbReference>
<evidence type="ECO:0000256" key="5">
    <source>
        <dbReference type="ARBA" id="ARBA00022989"/>
    </source>
</evidence>
<feature type="transmembrane region" description="Helical" evidence="7">
    <location>
        <begin position="168"/>
        <end position="189"/>
    </location>
</feature>
<feature type="transmembrane region" description="Helical" evidence="7">
    <location>
        <begin position="294"/>
        <end position="311"/>
    </location>
</feature>
<dbReference type="GO" id="GO:0022857">
    <property type="term" value="F:transmembrane transporter activity"/>
    <property type="evidence" value="ECO:0007669"/>
    <property type="project" value="InterPro"/>
</dbReference>
<evidence type="ECO:0000256" key="6">
    <source>
        <dbReference type="ARBA" id="ARBA00023136"/>
    </source>
</evidence>
<keyword evidence="6 7" id="KW-0472">Membrane</keyword>
<dbReference type="Proteomes" id="UP000295680">
    <property type="component" value="Unassembled WGS sequence"/>
</dbReference>
<comment type="caution">
    <text evidence="9">The sequence shown here is derived from an EMBL/GenBank/DDBJ whole genome shotgun (WGS) entry which is preliminary data.</text>
</comment>
<evidence type="ECO:0000256" key="1">
    <source>
        <dbReference type="ARBA" id="ARBA00004651"/>
    </source>
</evidence>
<feature type="transmembrane region" description="Helical" evidence="7">
    <location>
        <begin position="229"/>
        <end position="251"/>
    </location>
</feature>
<dbReference type="EMBL" id="SLWS01000004">
    <property type="protein sequence ID" value="TCO59492.1"/>
    <property type="molecule type" value="Genomic_DNA"/>
</dbReference>
<keyword evidence="5 7" id="KW-1133">Transmembrane helix</keyword>
<proteinExistence type="predicted"/>
<dbReference type="InterPro" id="IPR011701">
    <property type="entry name" value="MFS"/>
</dbReference>
<evidence type="ECO:0000259" key="8">
    <source>
        <dbReference type="PROSITE" id="PS50850"/>
    </source>
</evidence>
<feature type="transmembrane region" description="Helical" evidence="7">
    <location>
        <begin position="112"/>
        <end position="131"/>
    </location>
</feature>
<gene>
    <name evidence="9" type="ORF">EV192_104334</name>
</gene>
<reference evidence="9 10" key="1">
    <citation type="submission" date="2019-03" db="EMBL/GenBank/DDBJ databases">
        <title>Genomic Encyclopedia of Type Strains, Phase IV (KMG-IV): sequencing the most valuable type-strain genomes for metagenomic binning, comparative biology and taxonomic classification.</title>
        <authorList>
            <person name="Goeker M."/>
        </authorList>
    </citation>
    <scope>NUCLEOTIDE SEQUENCE [LARGE SCALE GENOMIC DNA]</scope>
    <source>
        <strain evidence="9 10">DSM 45934</strain>
    </source>
</reference>
<name>A0A4R2JLM0_9PSEU</name>
<organism evidence="9 10">
    <name type="scientific">Actinocrispum wychmicini</name>
    <dbReference type="NCBI Taxonomy" id="1213861"/>
    <lineage>
        <taxon>Bacteria</taxon>
        <taxon>Bacillati</taxon>
        <taxon>Actinomycetota</taxon>
        <taxon>Actinomycetes</taxon>
        <taxon>Pseudonocardiales</taxon>
        <taxon>Pseudonocardiaceae</taxon>
        <taxon>Actinocrispum</taxon>
    </lineage>
</organism>
<feature type="transmembrane region" description="Helical" evidence="7">
    <location>
        <begin position="469"/>
        <end position="487"/>
    </location>
</feature>
<keyword evidence="10" id="KW-1185">Reference proteome</keyword>
<dbReference type="PROSITE" id="PS50850">
    <property type="entry name" value="MFS"/>
    <property type="match status" value="1"/>
</dbReference>
<feature type="transmembrane region" description="Helical" evidence="7">
    <location>
        <begin position="78"/>
        <end position="100"/>
    </location>
</feature>
<dbReference type="InterPro" id="IPR020846">
    <property type="entry name" value="MFS_dom"/>
</dbReference>
<feature type="transmembrane region" description="Helical" evidence="7">
    <location>
        <begin position="368"/>
        <end position="389"/>
    </location>
</feature>
<feature type="domain" description="Major facilitator superfamily (MFS) profile" evidence="8">
    <location>
        <begin position="77"/>
        <end position="563"/>
    </location>
</feature>
<feature type="transmembrane region" description="Helical" evidence="7">
    <location>
        <begin position="263"/>
        <end position="282"/>
    </location>
</feature>
<evidence type="ECO:0000313" key="10">
    <source>
        <dbReference type="Proteomes" id="UP000295680"/>
    </source>
</evidence>
<dbReference type="PANTHER" id="PTHR42718">
    <property type="entry name" value="MAJOR FACILITATOR SUPERFAMILY MULTIDRUG TRANSPORTER MFSC"/>
    <property type="match status" value="1"/>
</dbReference>
<evidence type="ECO:0000256" key="7">
    <source>
        <dbReference type="SAM" id="Phobius"/>
    </source>
</evidence>
<keyword evidence="4 7" id="KW-0812">Transmembrane</keyword>
<feature type="transmembrane region" description="Helical" evidence="7">
    <location>
        <begin position="201"/>
        <end position="223"/>
    </location>
</feature>
<dbReference type="PANTHER" id="PTHR42718:SF47">
    <property type="entry name" value="METHYL VIOLOGEN RESISTANCE PROTEIN SMVA"/>
    <property type="match status" value="1"/>
</dbReference>
<comment type="subcellular location">
    <subcellularLocation>
        <location evidence="1">Cell membrane</location>
        <topology evidence="1">Multi-pass membrane protein</topology>
    </subcellularLocation>
</comment>
<dbReference type="InterPro" id="IPR036259">
    <property type="entry name" value="MFS_trans_sf"/>
</dbReference>
<dbReference type="SUPFAM" id="SSF103473">
    <property type="entry name" value="MFS general substrate transporter"/>
    <property type="match status" value="1"/>
</dbReference>
<dbReference type="Gene3D" id="1.20.1250.20">
    <property type="entry name" value="MFS general substrate transporter like domains"/>
    <property type="match status" value="1"/>
</dbReference>
<feature type="transmembrane region" description="Helical" evidence="7">
    <location>
        <begin position="542"/>
        <end position="559"/>
    </location>
</feature>
<dbReference type="GO" id="GO:0005886">
    <property type="term" value="C:plasma membrane"/>
    <property type="evidence" value="ECO:0007669"/>
    <property type="project" value="UniProtKB-SubCell"/>
</dbReference>
<accession>A0A4R2JLM0</accession>
<protein>
    <submittedName>
        <fullName evidence="9">DHA2 family multidrug resistance protein-like MFS transporter</fullName>
    </submittedName>
</protein>
<sequence>MMPASRFSSAVRSPWRTIVGSGCGPWVTESDMAWTLTGCQGHWSVFGQRMVSAPQDAADMNTSLTPDVISNGRKWGTLVIACLAVLLLALDLTVLFLAIPKLTEDLAPSSTQLLWISDIYGFALAGFLIIMGNIGDRIGRKRLLLIGVVAFGVSSALTAFAWSPETLIAARGLLGVAGATIMPSTLSIIRNVFTDPKQRTTAVGIWGAMAAGGFSLGPVVGGVLLNNFWWGSVFLINLPVMVVVFVAALIVLPESRNPRPGRLDLFSALLSFVGVVSVTYAIKEGARQGLGHTEVIVTGAGGLVLLVVFVVRQLQLTHPLLDVRLFRLPAFSASVGTVVVLMFASTTLMFGIAQYLQFVVGWSPLKSGLAGMPGGAAGMVGGVLASLLVQWWGRARVVAVGLILVGAGFAVFADAMSTTVNYPYLLVGMVVQGLGLGFALAITSDTMLATVPRERAGAGSAISETAQELGGAFGIAILGSVLTTIYQNKLVLPAGVPAEAAGPIRESLGGAVSTAGQLGDVGPAVASAAKQAFVGGFQTTSLVGAGLITVMALVALIALRKVPKEIPDLEPAPA</sequence>
<dbReference type="CDD" id="cd17321">
    <property type="entry name" value="MFS_MMR_MDR_like"/>
    <property type="match status" value="1"/>
</dbReference>
<evidence type="ECO:0000313" key="9">
    <source>
        <dbReference type="EMBL" id="TCO59492.1"/>
    </source>
</evidence>
<feature type="transmembrane region" description="Helical" evidence="7">
    <location>
        <begin position="422"/>
        <end position="448"/>
    </location>
</feature>
<feature type="transmembrane region" description="Helical" evidence="7">
    <location>
        <begin position="396"/>
        <end position="416"/>
    </location>
</feature>
<keyword evidence="3" id="KW-1003">Cell membrane</keyword>
<keyword evidence="2" id="KW-0813">Transport</keyword>
<evidence type="ECO:0000256" key="4">
    <source>
        <dbReference type="ARBA" id="ARBA00022692"/>
    </source>
</evidence>
<dbReference type="AlphaFoldDB" id="A0A4R2JLM0"/>
<evidence type="ECO:0000256" key="2">
    <source>
        <dbReference type="ARBA" id="ARBA00022448"/>
    </source>
</evidence>
<dbReference type="Gene3D" id="1.20.1720.10">
    <property type="entry name" value="Multidrug resistance protein D"/>
    <property type="match status" value="1"/>
</dbReference>
<dbReference type="PRINTS" id="PR01036">
    <property type="entry name" value="TCRTETB"/>
</dbReference>